<keyword evidence="2" id="KW-1185">Reference proteome</keyword>
<evidence type="ECO:0000313" key="1">
    <source>
        <dbReference type="EMBL" id="CCC99118.1"/>
    </source>
</evidence>
<name>A0A9P1JSU9_9PROT</name>
<proteinExistence type="predicted"/>
<reference evidence="1 2" key="1">
    <citation type="journal article" date="2011" name="PLoS Genet.">
        <title>Azospirillum genomes reveal transition of bacteria from aquatic to terrestrial environments.</title>
        <authorList>
            <person name="Wisniewski-Dye F."/>
            <person name="Borziak K."/>
            <person name="Khalsa-Moyers G."/>
            <person name="Alexandre G."/>
            <person name="Sukharnikov L.O."/>
            <person name="Wuichet K."/>
            <person name="Hurst G.B."/>
            <person name="McDonald W.H."/>
            <person name="Robertson J.S."/>
            <person name="Barbe V."/>
            <person name="Calteau A."/>
            <person name="Rouy Z."/>
            <person name="Mangenot S."/>
            <person name="Prigent-Combaret C."/>
            <person name="Normand P."/>
            <person name="Boyer M."/>
            <person name="Siguier P."/>
            <person name="Dessaux Y."/>
            <person name="Elmerich C."/>
            <person name="Condemine G."/>
            <person name="Krishnen G."/>
            <person name="Kennedy I."/>
            <person name="Paterson A.H."/>
            <person name="Gonzalez V."/>
            <person name="Mavingui P."/>
            <person name="Zhulin I.B."/>
        </authorList>
    </citation>
    <scope>NUCLEOTIDE SEQUENCE [LARGE SCALE GENOMIC DNA]</scope>
    <source>
        <strain evidence="1 2">Sp245</strain>
    </source>
</reference>
<dbReference type="AlphaFoldDB" id="A0A9P1JSU9"/>
<evidence type="ECO:0000313" key="2">
    <source>
        <dbReference type="Proteomes" id="UP000007319"/>
    </source>
</evidence>
<dbReference type="KEGG" id="abs:AZOBR_180188"/>
<gene>
    <name evidence="1" type="ORF">AZOBR_180188</name>
</gene>
<sequence length="71" mass="8102">MERPDRLVVSNRPCSVRARNNQSARTDREDEGEFGRAKISNWFPERGSNTIFGDSLDFANYAITLQNILPT</sequence>
<dbReference type="Proteomes" id="UP000007319">
    <property type="component" value="Chromosome"/>
</dbReference>
<accession>A0A9P1JSU9</accession>
<protein>
    <submittedName>
        <fullName evidence="1">Uncharacterized protein</fullName>
    </submittedName>
</protein>
<dbReference type="EMBL" id="HE577327">
    <property type="protein sequence ID" value="CCC99118.1"/>
    <property type="molecule type" value="Genomic_DNA"/>
</dbReference>
<organism evidence="1 2">
    <name type="scientific">Azospirillum baldaniorum</name>
    <dbReference type="NCBI Taxonomy" id="1064539"/>
    <lineage>
        <taxon>Bacteria</taxon>
        <taxon>Pseudomonadati</taxon>
        <taxon>Pseudomonadota</taxon>
        <taxon>Alphaproteobacteria</taxon>
        <taxon>Rhodospirillales</taxon>
        <taxon>Azospirillaceae</taxon>
        <taxon>Azospirillum</taxon>
    </lineage>
</organism>